<keyword evidence="6 7" id="KW-1015">Disulfide bond</keyword>
<evidence type="ECO:0000259" key="10">
    <source>
        <dbReference type="PROSITE" id="PS50026"/>
    </source>
</evidence>
<evidence type="ECO:0000256" key="4">
    <source>
        <dbReference type="ARBA" id="ARBA00022989"/>
    </source>
</evidence>
<dbReference type="Gene3D" id="2.10.25.10">
    <property type="entry name" value="Laminin"/>
    <property type="match status" value="1"/>
</dbReference>
<feature type="domain" description="EGF-like" evidence="10">
    <location>
        <begin position="1328"/>
        <end position="1366"/>
    </location>
</feature>
<evidence type="ECO:0000313" key="15">
    <source>
        <dbReference type="Proteomes" id="UP000663877"/>
    </source>
</evidence>
<dbReference type="Gene3D" id="4.10.400.10">
    <property type="entry name" value="Low-density Lipoprotein Receptor"/>
    <property type="match status" value="3"/>
</dbReference>
<feature type="transmembrane region" description="Helical" evidence="9">
    <location>
        <begin position="1636"/>
        <end position="1657"/>
    </location>
</feature>
<dbReference type="PANTHER" id="PTHR24270">
    <property type="entry name" value="LOW-DENSITY LIPOPROTEIN RECEPTOR-RELATED"/>
    <property type="match status" value="1"/>
</dbReference>
<dbReference type="Proteomes" id="UP000663877">
    <property type="component" value="Unassembled WGS sequence"/>
</dbReference>
<dbReference type="EMBL" id="CAJNOI010000017">
    <property type="protein sequence ID" value="CAF0818354.1"/>
    <property type="molecule type" value="Genomic_DNA"/>
</dbReference>
<keyword evidence="5 9" id="KW-0472">Membrane</keyword>
<evidence type="ECO:0000259" key="11">
    <source>
        <dbReference type="PROSITE" id="PS50262"/>
    </source>
</evidence>
<feature type="domain" description="G-protein coupled receptors family 1 profile" evidence="11">
    <location>
        <begin position="1405"/>
        <end position="1655"/>
    </location>
</feature>
<dbReference type="InterPro" id="IPR000742">
    <property type="entry name" value="EGF"/>
</dbReference>
<feature type="transmembrane region" description="Helical" evidence="9">
    <location>
        <begin position="1603"/>
        <end position="1624"/>
    </location>
</feature>
<dbReference type="InterPro" id="IPR017452">
    <property type="entry name" value="GPCR_Rhodpsn_7TM"/>
</dbReference>
<dbReference type="Pfam" id="PF00057">
    <property type="entry name" value="Ldl_recept_a"/>
    <property type="match status" value="2"/>
</dbReference>
<evidence type="ECO:0000256" key="1">
    <source>
        <dbReference type="ARBA" id="ARBA00004167"/>
    </source>
</evidence>
<dbReference type="Proteomes" id="UP000663832">
    <property type="component" value="Unassembled WGS sequence"/>
</dbReference>
<keyword evidence="14" id="KW-1185">Reference proteome</keyword>
<feature type="disulfide bond" evidence="8">
    <location>
        <begin position="788"/>
        <end position="806"/>
    </location>
</feature>
<feature type="domain" description="EGF-like" evidence="10">
    <location>
        <begin position="1137"/>
        <end position="1175"/>
    </location>
</feature>
<dbReference type="EMBL" id="CAJNOM010000425">
    <property type="protein sequence ID" value="CAF1430255.1"/>
    <property type="molecule type" value="Genomic_DNA"/>
</dbReference>
<keyword evidence="4 9" id="KW-1133">Transmembrane helix</keyword>
<keyword evidence="7" id="KW-0245">EGF-like domain</keyword>
<sequence>MTIIQLILILCLISYINNNIYLYYTEDSSSVEFYDCIYQENFLHCRRPIEPISLERNNNLKECYHNGTLHTFSSLQSNKSNINTILHKWKSSLEKVEEYSRYIKENLDSIGNFLCECNHPQSFGKYCEYLLPYGTTFTMTLDWENQMKFLYEEENQYYSDILCYKTLTCNSGLLCLDWRDICDGIQQCQLGYDEENCDKLEFNECEYDEYRCMNGMCISREYFLDGDYDCMDLSDEIQLVNDRLCIYHGISMECDDRICFPNTWSCGDGQCITNRLAFQMQYSKEIECNNRRDQYYMCEIHANRRQWTLSNGKCYFVKDFIEFNSQNRSIEEECIYFTKCAFSMGLEKNCPCKYDPLCFEDDDTESPCSSENIPYPNGAIIAPYLYFIYNNTPEWWSKIPDYIQLNGTIKCRGYMINQQMTIPYIPKINLKNLEAMLCNSTGIIENKGYDINCFNNNHSSYFLHACNQSKECISQYRINDGYINCADEMDEQQNQLISNYRHDRFQCSSEESIYLSVNNLGDLIPNCKNNYDEWWLGKDMMLSQMKCNQKSKDDCKFIQQYIANNHENSFVDLFTTKIPFRTYCDTFWNLGSKYDENIELCSKQWICLDEQWQCHTGQCINVTWVLDGEWDCIDASDEESLFFYNHSFSLRNLKVISLDLLKDNFESLYGITKQPFSKICNLTTEFPCFRVNASNSLYNITFKRPCINLQQIGDNRIDCIGGIDERNTIQHCNYPTMLGNDFLCITSNTCIDKSNLCKIMCPNPLDNHLLCSTVLLQPDCSLYLNMICMDGECVEKSDICNRDHDCHYGEDEYMCDRSISKQQDSIKIPYRSVKESMVKNMYQNIDLPKFPISSNSISNSIIQEKTLMITPKTISTSSNISYYCNRGVGVFLYNKSISCFCPPFYYGDKCQYYSDRFSLILHLNLSQSAYKESTNYTILLKLLVLFLYENQTLDIHEYHVRPAFEMINFKKKIGYFLYSRSKQLLQNKIKRYFNRSNIINEHPYSIRIEIYELKINMKPKLIAIWKYLIYFDYLPSYRLTKVLRLIQLNNIKNPCSSNSCNFNQECYPLMNQISNYICLCSNNLTGNNCLDTNQVCIEGFCALNALCKPDYRNILNGNEMPYCICPLNQYGRRCNLFYDKCLSNPCQNNGICLISSKPDQFSCKCSSQFYGDLCELQTQAVTLFLNESVYHEGAVIQYFHINFFSLDLILTHQDVFRHLPNILSYFYMTKTAPDIIIVKLYSNNEMKLYLISLQLNVISINETTYINETNHCKHVRSLDQKNQEEISPFNYHHLCINRHNLTCFMDDIYLCICNENHTRVECFVYDINLDQCSFCLNNGKCLKGNQFQTNEFICLCSQCNRGSLCQFNTDVQSFSLDSLLIENNFDIKIIYLFVVIIIFIIGILNNYITLITFKRPNLFKLGVGKYLFLLSFISQCSLLSLLIKTLQSIFELFLNDLSCKIIAFLLSVFTRYSFWLISWVTLDRLYSILFPFSNLLKKSYTTYIISIITLIIVGIMHIHELLFYIIVQDPHGQIICAANFTRNISVYNRVTVLIHYMVPFAIQIISITILIYTAAQTRLRATRNSKTTFTQVFKQQFNNYKELYVTPSIIILSSLPQVILAFSLNCNEPLQWQRHALLIVYFLSYIPQLLGFILFILPSRKFLKEFRETSLAKRWLFQWILPKVNTNKPRIITQQLENGFINTSML</sequence>
<dbReference type="CDD" id="cd00112">
    <property type="entry name" value="LDLa"/>
    <property type="match status" value="3"/>
</dbReference>
<comment type="caution">
    <text evidence="12">The sequence shown here is derived from an EMBL/GenBank/DDBJ whole genome shotgun (WGS) entry which is preliminary data.</text>
</comment>
<dbReference type="SMART" id="SM00181">
    <property type="entry name" value="EGF"/>
    <property type="match status" value="3"/>
</dbReference>
<comment type="caution">
    <text evidence="7">Lacks conserved residue(s) required for the propagation of feature annotation.</text>
</comment>
<feature type="disulfide bond" evidence="8">
    <location>
        <begin position="163"/>
        <end position="175"/>
    </location>
</feature>
<dbReference type="SUPFAM" id="SSF81321">
    <property type="entry name" value="Family A G protein-coupled receptor-like"/>
    <property type="match status" value="1"/>
</dbReference>
<dbReference type="GO" id="GO:0016192">
    <property type="term" value="P:vesicle-mediated transport"/>
    <property type="evidence" value="ECO:0007669"/>
    <property type="project" value="UniProtKB-ARBA"/>
</dbReference>
<evidence type="ECO:0000256" key="5">
    <source>
        <dbReference type="ARBA" id="ARBA00023136"/>
    </source>
</evidence>
<keyword evidence="2 9" id="KW-0812">Transmembrane</keyword>
<evidence type="ECO:0000256" key="6">
    <source>
        <dbReference type="ARBA" id="ARBA00023157"/>
    </source>
</evidence>
<feature type="transmembrane region" description="Helical" evidence="9">
    <location>
        <begin position="1423"/>
        <end position="1441"/>
    </location>
</feature>
<dbReference type="PROSITE" id="PS50068">
    <property type="entry name" value="LDLRA_2"/>
    <property type="match status" value="4"/>
</dbReference>
<evidence type="ECO:0000313" key="13">
    <source>
        <dbReference type="EMBL" id="CAF1430255.1"/>
    </source>
</evidence>
<feature type="disulfide bond" evidence="8">
    <location>
        <begin position="212"/>
        <end position="230"/>
    </location>
</feature>
<dbReference type="OrthoDB" id="9990982at2759"/>
<feature type="transmembrane region" description="Helical" evidence="9">
    <location>
        <begin position="1461"/>
        <end position="1482"/>
    </location>
</feature>
<evidence type="ECO:0000256" key="2">
    <source>
        <dbReference type="ARBA" id="ARBA00022692"/>
    </source>
</evidence>
<accession>A0A813U4R1</accession>
<dbReference type="CDD" id="cd00054">
    <property type="entry name" value="EGF_CA"/>
    <property type="match status" value="1"/>
</dbReference>
<dbReference type="Gene3D" id="1.20.1070.10">
    <property type="entry name" value="Rhodopsin 7-helix transmembrane proteins"/>
    <property type="match status" value="1"/>
</dbReference>
<dbReference type="PRINTS" id="PR00261">
    <property type="entry name" value="LDLRECEPTOR"/>
</dbReference>
<feature type="disulfide bond" evidence="8">
    <location>
        <begin position="614"/>
        <end position="632"/>
    </location>
</feature>
<feature type="disulfide bond" evidence="8">
    <location>
        <begin position="800"/>
        <end position="815"/>
    </location>
</feature>
<feature type="transmembrane region" description="Helical" evidence="9">
    <location>
        <begin position="1553"/>
        <end position="1575"/>
    </location>
</feature>
<dbReference type="InterPro" id="IPR002172">
    <property type="entry name" value="LDrepeatLR_classA_rpt"/>
</dbReference>
<comment type="subcellular location">
    <subcellularLocation>
        <location evidence="1">Membrane</location>
        <topology evidence="1">Single-pass membrane protein</topology>
    </subcellularLocation>
</comment>
<feature type="disulfide bond" evidence="8">
    <location>
        <begin position="607"/>
        <end position="619"/>
    </location>
</feature>
<feature type="disulfide bond" evidence="8">
    <location>
        <begin position="182"/>
        <end position="197"/>
    </location>
</feature>
<evidence type="ECO:0000313" key="12">
    <source>
        <dbReference type="EMBL" id="CAF0818354.1"/>
    </source>
</evidence>
<dbReference type="SUPFAM" id="SSF57424">
    <property type="entry name" value="LDL receptor-like module"/>
    <property type="match status" value="2"/>
</dbReference>
<feature type="domain" description="EGF-like" evidence="10">
    <location>
        <begin position="1051"/>
        <end position="1090"/>
    </location>
</feature>
<dbReference type="InterPro" id="IPR036055">
    <property type="entry name" value="LDL_receptor-like_sf"/>
</dbReference>
<dbReference type="PROSITE" id="PS00022">
    <property type="entry name" value="EGF_1"/>
    <property type="match status" value="4"/>
</dbReference>
<name>A0A813U4R1_9BILA</name>
<dbReference type="GO" id="GO:0005886">
    <property type="term" value="C:plasma membrane"/>
    <property type="evidence" value="ECO:0007669"/>
    <property type="project" value="TreeGrafter"/>
</dbReference>
<gene>
    <name evidence="12" type="ORF">BJG266_LOCUS6117</name>
    <name evidence="13" type="ORF">QVE165_LOCUS38904</name>
</gene>
<dbReference type="SMART" id="SM00192">
    <property type="entry name" value="LDLa"/>
    <property type="match status" value="6"/>
</dbReference>
<evidence type="ECO:0000256" key="8">
    <source>
        <dbReference type="PROSITE-ProRule" id="PRU00124"/>
    </source>
</evidence>
<dbReference type="PROSITE" id="PS50026">
    <property type="entry name" value="EGF_3"/>
    <property type="match status" value="3"/>
</dbReference>
<reference evidence="12" key="1">
    <citation type="submission" date="2021-02" db="EMBL/GenBank/DDBJ databases">
        <authorList>
            <person name="Nowell W R."/>
        </authorList>
    </citation>
    <scope>NUCLEOTIDE SEQUENCE</scope>
</reference>
<proteinExistence type="predicted"/>
<feature type="transmembrane region" description="Helical" evidence="9">
    <location>
        <begin position="1389"/>
        <end position="1411"/>
    </location>
</feature>
<keyword evidence="3" id="KW-0677">Repeat</keyword>
<feature type="transmembrane region" description="Helical" evidence="9">
    <location>
        <begin position="1503"/>
        <end position="1527"/>
    </location>
</feature>
<dbReference type="PANTHER" id="PTHR24270:SF60">
    <property type="entry name" value="CUB AND LDLA DOMAIN, ISOFORM A-RELATED"/>
    <property type="match status" value="1"/>
</dbReference>
<dbReference type="SUPFAM" id="SSF57196">
    <property type="entry name" value="EGF/Laminin"/>
    <property type="match status" value="1"/>
</dbReference>
<evidence type="ECO:0000256" key="7">
    <source>
        <dbReference type="PROSITE-ProRule" id="PRU00076"/>
    </source>
</evidence>
<feature type="disulfide bond" evidence="7">
    <location>
        <begin position="1080"/>
        <end position="1089"/>
    </location>
</feature>
<evidence type="ECO:0000313" key="14">
    <source>
        <dbReference type="Proteomes" id="UP000663832"/>
    </source>
</evidence>
<feature type="disulfide bond" evidence="7">
    <location>
        <begin position="1146"/>
        <end position="1163"/>
    </location>
</feature>
<dbReference type="InterPro" id="IPR050685">
    <property type="entry name" value="LDLR"/>
</dbReference>
<dbReference type="PROSITE" id="PS50262">
    <property type="entry name" value="G_PROTEIN_RECEP_F1_2"/>
    <property type="match status" value="1"/>
</dbReference>
<feature type="disulfide bond" evidence="8">
    <location>
        <begin position="205"/>
        <end position="217"/>
    </location>
</feature>
<protein>
    <submittedName>
        <fullName evidence="12">Uncharacterized protein</fullName>
    </submittedName>
</protein>
<feature type="disulfide bond" evidence="7">
    <location>
        <begin position="1165"/>
        <end position="1174"/>
    </location>
</feature>
<evidence type="ECO:0000256" key="9">
    <source>
        <dbReference type="SAM" id="Phobius"/>
    </source>
</evidence>
<evidence type="ECO:0000256" key="3">
    <source>
        <dbReference type="ARBA" id="ARBA00022737"/>
    </source>
</evidence>
<organism evidence="12 15">
    <name type="scientific">Adineta steineri</name>
    <dbReference type="NCBI Taxonomy" id="433720"/>
    <lineage>
        <taxon>Eukaryota</taxon>
        <taxon>Metazoa</taxon>
        <taxon>Spiralia</taxon>
        <taxon>Gnathifera</taxon>
        <taxon>Rotifera</taxon>
        <taxon>Eurotatoria</taxon>
        <taxon>Bdelloidea</taxon>
        <taxon>Adinetida</taxon>
        <taxon>Adinetidae</taxon>
        <taxon>Adineta</taxon>
    </lineage>
</organism>
<feature type="disulfide bond" evidence="7">
    <location>
        <begin position="1356"/>
        <end position="1365"/>
    </location>
</feature>